<feature type="domain" description="Reverse transcriptase Ty1/copia-type" evidence="1">
    <location>
        <begin position="106"/>
        <end position="246"/>
    </location>
</feature>
<name>A0AA88S0V2_9ASTE</name>
<evidence type="ECO:0000259" key="1">
    <source>
        <dbReference type="Pfam" id="PF07727"/>
    </source>
</evidence>
<accession>A0AA88S0V2</accession>
<dbReference type="EMBL" id="JAVXUO010000244">
    <property type="protein sequence ID" value="KAK2994058.1"/>
    <property type="molecule type" value="Genomic_DNA"/>
</dbReference>
<reference evidence="2" key="1">
    <citation type="submission" date="2022-12" db="EMBL/GenBank/DDBJ databases">
        <title>Draft genome assemblies for two species of Escallonia (Escalloniales).</title>
        <authorList>
            <person name="Chanderbali A."/>
            <person name="Dervinis C."/>
            <person name="Anghel I."/>
            <person name="Soltis D."/>
            <person name="Soltis P."/>
            <person name="Zapata F."/>
        </authorList>
    </citation>
    <scope>NUCLEOTIDE SEQUENCE</scope>
    <source>
        <strain evidence="2">UCBG92.1500</strain>
        <tissue evidence="2">Leaf</tissue>
    </source>
</reference>
<evidence type="ECO:0000313" key="2">
    <source>
        <dbReference type="EMBL" id="KAK2994058.1"/>
    </source>
</evidence>
<comment type="caution">
    <text evidence="2">The sequence shown here is derived from an EMBL/GenBank/DDBJ whole genome shotgun (WGS) entry which is preliminary data.</text>
</comment>
<dbReference type="AlphaFoldDB" id="A0AA88S0V2"/>
<dbReference type="SUPFAM" id="SSF56672">
    <property type="entry name" value="DNA/RNA polymerases"/>
    <property type="match status" value="1"/>
</dbReference>
<protein>
    <recommendedName>
        <fullName evidence="1">Reverse transcriptase Ty1/copia-type domain-containing protein</fullName>
    </recommendedName>
</protein>
<keyword evidence="3" id="KW-1185">Reference proteome</keyword>
<proteinExistence type="predicted"/>
<dbReference type="Proteomes" id="UP001187471">
    <property type="component" value="Unassembled WGS sequence"/>
</dbReference>
<dbReference type="Pfam" id="PF07727">
    <property type="entry name" value="RVT_2"/>
    <property type="match status" value="1"/>
</dbReference>
<sequence length="247" mass="28623">MDTWLLDSGCIGDESIFQEFDTTFNFKVKLGNDALIDVTGKGTSSPPYSRQLEATPESTPRRIRSLRDIYETGNFTVLEPESFEVAAKQDVWIKAIEEEIKMIEKNETWELIEQSLELTFLNGYLQEEIYVKQPPGFVVEGFEDKVLKLKKALYGLKQAPRAWYSRIDGYFTDQGFRRSKSEPTLYIKTRGNTETLIVSLYVDDLIYTGNSEPMIQEFKEDMMKTFKMSDLGLMHYFLCIEISQEEN</sequence>
<gene>
    <name evidence="2" type="ORF">RJ640_010687</name>
</gene>
<organism evidence="2 3">
    <name type="scientific">Escallonia rubra</name>
    <dbReference type="NCBI Taxonomy" id="112253"/>
    <lineage>
        <taxon>Eukaryota</taxon>
        <taxon>Viridiplantae</taxon>
        <taxon>Streptophyta</taxon>
        <taxon>Embryophyta</taxon>
        <taxon>Tracheophyta</taxon>
        <taxon>Spermatophyta</taxon>
        <taxon>Magnoliopsida</taxon>
        <taxon>eudicotyledons</taxon>
        <taxon>Gunneridae</taxon>
        <taxon>Pentapetalae</taxon>
        <taxon>asterids</taxon>
        <taxon>campanulids</taxon>
        <taxon>Escalloniales</taxon>
        <taxon>Escalloniaceae</taxon>
        <taxon>Escallonia</taxon>
    </lineage>
</organism>
<dbReference type="InterPro" id="IPR043502">
    <property type="entry name" value="DNA/RNA_pol_sf"/>
</dbReference>
<dbReference type="InterPro" id="IPR013103">
    <property type="entry name" value="RVT_2"/>
</dbReference>
<evidence type="ECO:0000313" key="3">
    <source>
        <dbReference type="Proteomes" id="UP001187471"/>
    </source>
</evidence>